<feature type="transmembrane region" description="Helical" evidence="8">
    <location>
        <begin position="12"/>
        <end position="31"/>
    </location>
</feature>
<dbReference type="EMBL" id="JBBPBN010000003">
    <property type="protein sequence ID" value="KAK9044037.1"/>
    <property type="molecule type" value="Genomic_DNA"/>
</dbReference>
<protein>
    <recommendedName>
        <fullName evidence="9">MADS-box domain-containing protein</fullName>
    </recommendedName>
</protein>
<evidence type="ECO:0000256" key="2">
    <source>
        <dbReference type="ARBA" id="ARBA00023015"/>
    </source>
</evidence>
<keyword evidence="11" id="KW-1185">Reference proteome</keyword>
<evidence type="ECO:0000259" key="9">
    <source>
        <dbReference type="PROSITE" id="PS50066"/>
    </source>
</evidence>
<dbReference type="PROSITE" id="PS50066">
    <property type="entry name" value="MADS_BOX_2"/>
    <property type="match status" value="1"/>
</dbReference>
<keyword evidence="4" id="KW-0804">Transcription</keyword>
<evidence type="ECO:0000313" key="10">
    <source>
        <dbReference type="EMBL" id="KAK9044037.1"/>
    </source>
</evidence>
<feature type="domain" description="MADS-box" evidence="9">
    <location>
        <begin position="31"/>
        <end position="84"/>
    </location>
</feature>
<dbReference type="InterPro" id="IPR002100">
    <property type="entry name" value="TF_MADSbox"/>
</dbReference>
<dbReference type="InterPro" id="IPR036879">
    <property type="entry name" value="TF_MADSbox_sf"/>
</dbReference>
<comment type="caution">
    <text evidence="10">The sequence shown here is derived from an EMBL/GenBank/DDBJ whole genome shotgun (WGS) entry which is preliminary data.</text>
</comment>
<dbReference type="InterPro" id="IPR050142">
    <property type="entry name" value="MADS-box/MEF2_TF"/>
</dbReference>
<evidence type="ECO:0000256" key="6">
    <source>
        <dbReference type="SAM" id="Coils"/>
    </source>
</evidence>
<feature type="compositionally biased region" description="Low complexity" evidence="7">
    <location>
        <begin position="211"/>
        <end position="223"/>
    </location>
</feature>
<dbReference type="SMART" id="SM00432">
    <property type="entry name" value="MADS"/>
    <property type="match status" value="1"/>
</dbReference>
<evidence type="ECO:0000256" key="7">
    <source>
        <dbReference type="SAM" id="MobiDB-lite"/>
    </source>
</evidence>
<reference evidence="10 11" key="1">
    <citation type="journal article" date="2024" name="G3 (Bethesda)">
        <title>Genome assembly of Hibiscus sabdariffa L. provides insights into metabolisms of medicinal natural products.</title>
        <authorList>
            <person name="Kim T."/>
        </authorList>
    </citation>
    <scope>NUCLEOTIDE SEQUENCE [LARGE SCALE GENOMIC DNA]</scope>
    <source>
        <strain evidence="10">TK-2024</strain>
        <tissue evidence="10">Old leaves</tissue>
    </source>
</reference>
<feature type="region of interest" description="Disordered" evidence="7">
    <location>
        <begin position="210"/>
        <end position="256"/>
    </location>
</feature>
<keyword evidence="8" id="KW-1133">Transmembrane helix</keyword>
<feature type="compositionally biased region" description="Basic and acidic residues" evidence="7">
    <location>
        <begin position="228"/>
        <end position="238"/>
    </location>
</feature>
<evidence type="ECO:0000256" key="1">
    <source>
        <dbReference type="ARBA" id="ARBA00004123"/>
    </source>
</evidence>
<accession>A0ABR2U2U0</accession>
<name>A0ABR2U2U0_9ROSI</name>
<keyword evidence="5" id="KW-0539">Nucleus</keyword>
<dbReference type="Proteomes" id="UP001396334">
    <property type="component" value="Unassembled WGS sequence"/>
</dbReference>
<feature type="coiled-coil region" evidence="6">
    <location>
        <begin position="116"/>
        <end position="150"/>
    </location>
</feature>
<evidence type="ECO:0000313" key="11">
    <source>
        <dbReference type="Proteomes" id="UP001396334"/>
    </source>
</evidence>
<evidence type="ECO:0000256" key="3">
    <source>
        <dbReference type="ARBA" id="ARBA00023125"/>
    </source>
</evidence>
<evidence type="ECO:0000256" key="5">
    <source>
        <dbReference type="ARBA" id="ARBA00023242"/>
    </source>
</evidence>
<gene>
    <name evidence="10" type="ORF">V6N11_072359</name>
</gene>
<comment type="subcellular location">
    <subcellularLocation>
        <location evidence="1">Nucleus</location>
    </subcellularLocation>
</comment>
<dbReference type="PRINTS" id="PR00404">
    <property type="entry name" value="MADSDOMAIN"/>
</dbReference>
<keyword evidence="2" id="KW-0805">Transcription regulation</keyword>
<dbReference type="SUPFAM" id="SSF55455">
    <property type="entry name" value="SRF-like"/>
    <property type="match status" value="1"/>
</dbReference>
<proteinExistence type="predicted"/>
<dbReference type="Pfam" id="PF00319">
    <property type="entry name" value="SRF-TF"/>
    <property type="match status" value="1"/>
</dbReference>
<keyword evidence="8" id="KW-0812">Transmembrane</keyword>
<dbReference type="Gene3D" id="3.40.1810.10">
    <property type="entry name" value="Transcription factor, MADS-box"/>
    <property type="match status" value="1"/>
</dbReference>
<organism evidence="10 11">
    <name type="scientific">Hibiscus sabdariffa</name>
    <name type="common">roselle</name>
    <dbReference type="NCBI Taxonomy" id="183260"/>
    <lineage>
        <taxon>Eukaryota</taxon>
        <taxon>Viridiplantae</taxon>
        <taxon>Streptophyta</taxon>
        <taxon>Embryophyta</taxon>
        <taxon>Tracheophyta</taxon>
        <taxon>Spermatophyta</taxon>
        <taxon>Magnoliopsida</taxon>
        <taxon>eudicotyledons</taxon>
        <taxon>Gunneridae</taxon>
        <taxon>Pentapetalae</taxon>
        <taxon>rosids</taxon>
        <taxon>malvids</taxon>
        <taxon>Malvales</taxon>
        <taxon>Malvaceae</taxon>
        <taxon>Malvoideae</taxon>
        <taxon>Hibiscus</taxon>
    </lineage>
</organism>
<keyword evidence="3" id="KW-0238">DNA-binding</keyword>
<sequence length="256" mass="29106">MEDTLELFVVTFGVFSSFGSISSFLPSVLGLKKSDGSWSHQMTYIKRRDSILRKAADLSMLSDSDVGLLMFSPTGQLTSFASKGRVEDIFLRFLDWCDERGEPLENQEYLRKSLKHLKYEAEMLDKIGRIQELERELSDINRKKYEAEEKLRSYNPDMIETLSLPEAYRHEQFVMDALERIEKLKRAKLLEKEISPSNPNDVEMPVLEVGSSSAAAEATNSETQRNQLPDDHNGKNIEELEPSTNEDMAASGGHMS</sequence>
<evidence type="ECO:0000256" key="4">
    <source>
        <dbReference type="ARBA" id="ARBA00023163"/>
    </source>
</evidence>
<evidence type="ECO:0000256" key="8">
    <source>
        <dbReference type="SAM" id="Phobius"/>
    </source>
</evidence>
<keyword evidence="6" id="KW-0175">Coiled coil</keyword>
<keyword evidence="8" id="KW-0472">Membrane</keyword>
<dbReference type="PANTHER" id="PTHR48019">
    <property type="entry name" value="SERUM RESPONSE FACTOR HOMOLOG"/>
    <property type="match status" value="1"/>
</dbReference>